<accession>A0A2S2BT12</accession>
<dbReference type="KEGG" id="roz:CBI38_09350"/>
<gene>
    <name evidence="1" type="ORF">CBI38_09350</name>
</gene>
<organism evidence="1 2">
    <name type="scientific">Rhodococcus oxybenzonivorans</name>
    <dbReference type="NCBI Taxonomy" id="1990687"/>
    <lineage>
        <taxon>Bacteria</taxon>
        <taxon>Bacillati</taxon>
        <taxon>Actinomycetota</taxon>
        <taxon>Actinomycetes</taxon>
        <taxon>Mycobacteriales</taxon>
        <taxon>Nocardiaceae</taxon>
        <taxon>Rhodococcus</taxon>
    </lineage>
</organism>
<dbReference type="EMBL" id="CP021354">
    <property type="protein sequence ID" value="AWK71767.1"/>
    <property type="molecule type" value="Genomic_DNA"/>
</dbReference>
<dbReference type="RefSeq" id="WP_109328338.1">
    <property type="nucleotide sequence ID" value="NZ_CP021354.1"/>
</dbReference>
<keyword evidence="2" id="KW-1185">Reference proteome</keyword>
<dbReference type="Proteomes" id="UP000245711">
    <property type="component" value="Chromosome"/>
</dbReference>
<sequence length="112" mass="12143">MNTVHTQKQQRKELIHGDRVYRLLDVGKLRLPDDEMLTVDDVVFDGSKDLVKGAAADLCAGELSELRVVGVNPHDDRTWWVHAGLCDGTGGSCCSKNEAPRGSLTLVLGEAA</sequence>
<evidence type="ECO:0000313" key="2">
    <source>
        <dbReference type="Proteomes" id="UP000245711"/>
    </source>
</evidence>
<dbReference type="OrthoDB" id="4578821at2"/>
<reference evidence="1 2" key="1">
    <citation type="submission" date="2017-05" db="EMBL/GenBank/DDBJ databases">
        <title>Isolation of Rhodococcus sp. S2-17 biodegrading of BP-3.</title>
        <authorList>
            <person name="Lee Y."/>
            <person name="Kim K.H."/>
            <person name="Chun B.H."/>
            <person name="Jung H.S."/>
            <person name="Jeon C.O."/>
        </authorList>
    </citation>
    <scope>NUCLEOTIDE SEQUENCE [LARGE SCALE GENOMIC DNA]</scope>
    <source>
        <strain evidence="1 2">S2-17</strain>
    </source>
</reference>
<protein>
    <submittedName>
        <fullName evidence="1">Uncharacterized protein</fullName>
    </submittedName>
</protein>
<name>A0A2S2BT12_9NOCA</name>
<proteinExistence type="predicted"/>
<dbReference type="AlphaFoldDB" id="A0A2S2BT12"/>
<evidence type="ECO:0000313" key="1">
    <source>
        <dbReference type="EMBL" id="AWK71767.1"/>
    </source>
</evidence>